<dbReference type="InterPro" id="IPR003374">
    <property type="entry name" value="ApbE-like_sf"/>
</dbReference>
<name>A0ABN5LM24_9STRE</name>
<evidence type="ECO:0000256" key="8">
    <source>
        <dbReference type="ARBA" id="ARBA00022842"/>
    </source>
</evidence>
<evidence type="ECO:0000256" key="1">
    <source>
        <dbReference type="ARBA" id="ARBA00001946"/>
    </source>
</evidence>
<keyword evidence="8 11" id="KW-0460">Magnesium</keyword>
<evidence type="ECO:0000313" key="13">
    <source>
        <dbReference type="Proteomes" id="UP000245369"/>
    </source>
</evidence>
<organism evidence="12 13">
    <name type="scientific">Streptococcus sobrinus</name>
    <dbReference type="NCBI Taxonomy" id="1310"/>
    <lineage>
        <taxon>Bacteria</taxon>
        <taxon>Bacillati</taxon>
        <taxon>Bacillota</taxon>
        <taxon>Bacilli</taxon>
        <taxon>Lactobacillales</taxon>
        <taxon>Streptococcaceae</taxon>
        <taxon>Streptococcus</taxon>
    </lineage>
</organism>
<keyword evidence="4 11" id="KW-0285">Flavoprotein</keyword>
<dbReference type="PIRSF" id="PIRSF006268">
    <property type="entry name" value="ApbE"/>
    <property type="match status" value="1"/>
</dbReference>
<reference evidence="12 13" key="1">
    <citation type="submission" date="2018-05" db="EMBL/GenBank/DDBJ databases">
        <title>Complete genome sequences of Streptococcus sobrinus.</title>
        <authorList>
            <person name="Sales M."/>
            <person name="Jensen P.A."/>
        </authorList>
    </citation>
    <scope>NUCLEOTIDE SEQUENCE [LARGE SCALE GENOMIC DNA]</scope>
    <source>
        <strain evidence="12 13">SL1</strain>
    </source>
</reference>
<dbReference type="Pfam" id="PF02424">
    <property type="entry name" value="ApbE"/>
    <property type="match status" value="1"/>
</dbReference>
<evidence type="ECO:0000256" key="4">
    <source>
        <dbReference type="ARBA" id="ARBA00022630"/>
    </source>
</evidence>
<evidence type="ECO:0000256" key="5">
    <source>
        <dbReference type="ARBA" id="ARBA00022679"/>
    </source>
</evidence>
<comment type="similarity">
    <text evidence="11">Belongs to the ApbE family.</text>
</comment>
<dbReference type="InterPro" id="IPR024932">
    <property type="entry name" value="ApbE"/>
</dbReference>
<dbReference type="Gene3D" id="3.10.520.10">
    <property type="entry name" value="ApbE-like domains"/>
    <property type="match status" value="1"/>
</dbReference>
<evidence type="ECO:0000256" key="2">
    <source>
        <dbReference type="ARBA" id="ARBA00011955"/>
    </source>
</evidence>
<dbReference type="EC" id="2.7.1.180" evidence="2 11"/>
<dbReference type="PANTHER" id="PTHR30040:SF2">
    <property type="entry name" value="FAD:PROTEIN FMN TRANSFERASE"/>
    <property type="match status" value="1"/>
</dbReference>
<dbReference type="Proteomes" id="UP000245369">
    <property type="component" value="Chromosome"/>
</dbReference>
<keyword evidence="13" id="KW-1185">Reference proteome</keyword>
<gene>
    <name evidence="12" type="ORF">DK182_07025</name>
</gene>
<evidence type="ECO:0000256" key="3">
    <source>
        <dbReference type="ARBA" id="ARBA00016337"/>
    </source>
</evidence>
<dbReference type="RefSeq" id="WP_002962802.1">
    <property type="nucleotide sequence ID" value="NZ_CP029490.1"/>
</dbReference>
<dbReference type="EMBL" id="CP029490">
    <property type="protein sequence ID" value="AWN21112.1"/>
    <property type="molecule type" value="Genomic_DNA"/>
</dbReference>
<evidence type="ECO:0000256" key="9">
    <source>
        <dbReference type="ARBA" id="ARBA00031306"/>
    </source>
</evidence>
<dbReference type="SUPFAM" id="SSF143631">
    <property type="entry name" value="ApbE-like"/>
    <property type="match status" value="1"/>
</dbReference>
<protein>
    <recommendedName>
        <fullName evidence="3 11">FAD:protein FMN transferase</fullName>
        <ecNumber evidence="2 11">2.7.1.180</ecNumber>
    </recommendedName>
    <alternativeName>
        <fullName evidence="9 11">Flavin transferase</fullName>
    </alternativeName>
</protein>
<dbReference type="GeneID" id="93924261"/>
<evidence type="ECO:0000256" key="7">
    <source>
        <dbReference type="ARBA" id="ARBA00022827"/>
    </source>
</evidence>
<evidence type="ECO:0000256" key="10">
    <source>
        <dbReference type="ARBA" id="ARBA00048540"/>
    </source>
</evidence>
<evidence type="ECO:0000256" key="6">
    <source>
        <dbReference type="ARBA" id="ARBA00022723"/>
    </source>
</evidence>
<accession>A0ABN5LM24</accession>
<keyword evidence="7 11" id="KW-0274">FAD</keyword>
<evidence type="ECO:0000256" key="11">
    <source>
        <dbReference type="PIRNR" id="PIRNR006268"/>
    </source>
</evidence>
<comment type="cofactor">
    <cofactor evidence="1">
        <name>Mg(2+)</name>
        <dbReference type="ChEBI" id="CHEBI:18420"/>
    </cofactor>
</comment>
<keyword evidence="6 11" id="KW-0479">Metal-binding</keyword>
<dbReference type="PANTHER" id="PTHR30040">
    <property type="entry name" value="THIAMINE BIOSYNTHESIS LIPOPROTEIN APBE"/>
    <property type="match status" value="1"/>
</dbReference>
<comment type="catalytic activity">
    <reaction evidence="10 11">
        <text>L-threonyl-[protein] + FAD = FMN-L-threonyl-[protein] + AMP + H(+)</text>
        <dbReference type="Rhea" id="RHEA:36847"/>
        <dbReference type="Rhea" id="RHEA-COMP:11060"/>
        <dbReference type="Rhea" id="RHEA-COMP:11061"/>
        <dbReference type="ChEBI" id="CHEBI:15378"/>
        <dbReference type="ChEBI" id="CHEBI:30013"/>
        <dbReference type="ChEBI" id="CHEBI:57692"/>
        <dbReference type="ChEBI" id="CHEBI:74257"/>
        <dbReference type="ChEBI" id="CHEBI:456215"/>
        <dbReference type="EC" id="2.7.1.180"/>
    </reaction>
</comment>
<sequence>MLPLTDRQVQLMGTTIDTSIYHANPQPILDQVEELLHLYNHRFSANDDTSELMAINQAAGKKAVSVHPQLFDLIALGKKHSLAPGSHLNIAIGPLIQTWRIGFADAKVPSQEEIEAQLDLIDPKQIILDEKNLSVFLAKTGMKIDLGALAKGYIADRIVEFLKKQGVPAGLINLGGNVLTFGPAYHNPDQNWRIGIQNPKLPRGNHLAILKIRDQSVVTSGIYERTFTYQGKIYHHIFDSQTGYPVDCQTASLTIVSKQSVDGEIWTTRLFGKSAQEILTEISREADLATLVVTKDNQVLASSNLPIVKN</sequence>
<evidence type="ECO:0000313" key="12">
    <source>
        <dbReference type="EMBL" id="AWN21112.1"/>
    </source>
</evidence>
<dbReference type="GO" id="GO:0016740">
    <property type="term" value="F:transferase activity"/>
    <property type="evidence" value="ECO:0007669"/>
    <property type="project" value="UniProtKB-KW"/>
</dbReference>
<keyword evidence="5 11" id="KW-0808">Transferase</keyword>
<proteinExistence type="inferred from homology"/>